<keyword evidence="4" id="KW-1185">Reference proteome</keyword>
<evidence type="ECO:0000256" key="1">
    <source>
        <dbReference type="SAM" id="Coils"/>
    </source>
</evidence>
<reference evidence="3 4" key="1">
    <citation type="journal article" date="2016" name="Mol. Biol. Evol.">
        <title>Comparative Genomics of Early-Diverging Mushroom-Forming Fungi Provides Insights into the Origins of Lignocellulose Decay Capabilities.</title>
        <authorList>
            <person name="Nagy L.G."/>
            <person name="Riley R."/>
            <person name="Tritt A."/>
            <person name="Adam C."/>
            <person name="Daum C."/>
            <person name="Floudas D."/>
            <person name="Sun H."/>
            <person name="Yadav J.S."/>
            <person name="Pangilinan J."/>
            <person name="Larsson K.H."/>
            <person name="Matsuura K."/>
            <person name="Barry K."/>
            <person name="Labutti K."/>
            <person name="Kuo R."/>
            <person name="Ohm R.A."/>
            <person name="Bhattacharya S.S."/>
            <person name="Shirouzu T."/>
            <person name="Yoshinaga Y."/>
            <person name="Martin F.M."/>
            <person name="Grigoriev I.V."/>
            <person name="Hibbett D.S."/>
        </authorList>
    </citation>
    <scope>NUCLEOTIDE SEQUENCE [LARGE SCALE GENOMIC DNA]</scope>
    <source>
        <strain evidence="3 4">HHB9708</strain>
    </source>
</reference>
<dbReference type="AlphaFoldDB" id="A0A164MWG2"/>
<feature type="coiled-coil region" evidence="1">
    <location>
        <begin position="185"/>
        <end position="219"/>
    </location>
</feature>
<accession>A0A164MWG2</accession>
<keyword evidence="2" id="KW-0812">Transmembrane</keyword>
<keyword evidence="2" id="KW-1133">Transmembrane helix</keyword>
<dbReference type="EMBL" id="KV419456">
    <property type="protein sequence ID" value="KZS87106.1"/>
    <property type="molecule type" value="Genomic_DNA"/>
</dbReference>
<evidence type="ECO:0000256" key="2">
    <source>
        <dbReference type="SAM" id="Phobius"/>
    </source>
</evidence>
<keyword evidence="1" id="KW-0175">Coiled coil</keyword>
<evidence type="ECO:0000313" key="3">
    <source>
        <dbReference type="EMBL" id="KZS87106.1"/>
    </source>
</evidence>
<feature type="transmembrane region" description="Helical" evidence="2">
    <location>
        <begin position="38"/>
        <end position="60"/>
    </location>
</feature>
<proteinExistence type="predicted"/>
<dbReference type="Proteomes" id="UP000076722">
    <property type="component" value="Unassembled WGS sequence"/>
</dbReference>
<organism evidence="3 4">
    <name type="scientific">Sistotremastrum niveocremeum HHB9708</name>
    <dbReference type="NCBI Taxonomy" id="1314777"/>
    <lineage>
        <taxon>Eukaryota</taxon>
        <taxon>Fungi</taxon>
        <taxon>Dikarya</taxon>
        <taxon>Basidiomycota</taxon>
        <taxon>Agaricomycotina</taxon>
        <taxon>Agaricomycetes</taxon>
        <taxon>Sistotremastrales</taxon>
        <taxon>Sistotremastraceae</taxon>
        <taxon>Sertulicium</taxon>
        <taxon>Sertulicium niveocremeum</taxon>
    </lineage>
</organism>
<protein>
    <submittedName>
        <fullName evidence="3">Uncharacterized protein</fullName>
    </submittedName>
</protein>
<sequence length="351" mass="40073">MILFDSAKKYLRSRMSDFELIKTTHHIRPRSPSSISRTSVTCGLICMALLFCIFIVYHFVHSCKTITAGRQKPVLSSASESSMHVQAMSDTKTDDICYTQTHAEVFTPPPRYQEFSIPYSNGSPHRRKILDEPPLGTTRLQNAEKKMRECYEDAKSEALVDGAEIRDIISISRGTRSTTAEANAAGETHRERLELKERLEIVENQKAELLQILIDREEENKRHIDGFLERAFINAARSKDAAELITVLQKSQKTLQADLERKSELIADMNYCSERSQYELLQAECYVDELVSSITTLIRRDLRFDGTLNTKTDGSHDWRNCSASNRKPPCVRCLVHHLRSKIATLSRITPY</sequence>
<evidence type="ECO:0000313" key="4">
    <source>
        <dbReference type="Proteomes" id="UP000076722"/>
    </source>
</evidence>
<keyword evidence="2" id="KW-0472">Membrane</keyword>
<gene>
    <name evidence="3" type="ORF">SISNIDRAFT_553312</name>
</gene>
<name>A0A164MWG2_9AGAM</name>